<dbReference type="AlphaFoldDB" id="A0A8K0TT55"/>
<organism evidence="3 4">
    <name type="scientific">Plectosphaerella cucumerina</name>
    <dbReference type="NCBI Taxonomy" id="40658"/>
    <lineage>
        <taxon>Eukaryota</taxon>
        <taxon>Fungi</taxon>
        <taxon>Dikarya</taxon>
        <taxon>Ascomycota</taxon>
        <taxon>Pezizomycotina</taxon>
        <taxon>Sordariomycetes</taxon>
        <taxon>Hypocreomycetidae</taxon>
        <taxon>Glomerellales</taxon>
        <taxon>Plectosphaerellaceae</taxon>
        <taxon>Plectosphaerella</taxon>
    </lineage>
</organism>
<keyword evidence="2" id="KW-0812">Transmembrane</keyword>
<sequence length="202" mass="22485">MGLFDPEHKTKAHILELVLIIGAVGLTVGRMIIGETPMTRADTIALGMGGKSVIIIGYQLLTEHARKFARFYSRKANLILNTLEIAFWGAVVYFSQMVTTKMCPLSGSLSTSCIFGWTIIGLAVSISLMSAYAAILSFIELRMPKPVPDERKFKNLADTFDDVQPLRPVDPARYSSPERGDQYHNQYSGQQYAQYPSRPQGY</sequence>
<evidence type="ECO:0000313" key="3">
    <source>
        <dbReference type="EMBL" id="KAH7369189.1"/>
    </source>
</evidence>
<evidence type="ECO:0000256" key="2">
    <source>
        <dbReference type="SAM" id="Phobius"/>
    </source>
</evidence>
<protein>
    <submittedName>
        <fullName evidence="3">Uncharacterized protein</fullName>
    </submittedName>
</protein>
<name>A0A8K0TT55_9PEZI</name>
<dbReference type="EMBL" id="JAGPXD010000002">
    <property type="protein sequence ID" value="KAH7369189.1"/>
    <property type="molecule type" value="Genomic_DNA"/>
</dbReference>
<proteinExistence type="predicted"/>
<feature type="compositionally biased region" description="Polar residues" evidence="1">
    <location>
        <begin position="183"/>
        <end position="194"/>
    </location>
</feature>
<reference evidence="3" key="1">
    <citation type="journal article" date="2021" name="Nat. Commun.">
        <title>Genetic determinants of endophytism in the Arabidopsis root mycobiome.</title>
        <authorList>
            <person name="Mesny F."/>
            <person name="Miyauchi S."/>
            <person name="Thiergart T."/>
            <person name="Pickel B."/>
            <person name="Atanasova L."/>
            <person name="Karlsson M."/>
            <person name="Huettel B."/>
            <person name="Barry K.W."/>
            <person name="Haridas S."/>
            <person name="Chen C."/>
            <person name="Bauer D."/>
            <person name="Andreopoulos W."/>
            <person name="Pangilinan J."/>
            <person name="LaButti K."/>
            <person name="Riley R."/>
            <person name="Lipzen A."/>
            <person name="Clum A."/>
            <person name="Drula E."/>
            <person name="Henrissat B."/>
            <person name="Kohler A."/>
            <person name="Grigoriev I.V."/>
            <person name="Martin F.M."/>
            <person name="Hacquard S."/>
        </authorList>
    </citation>
    <scope>NUCLEOTIDE SEQUENCE</scope>
    <source>
        <strain evidence="3">MPI-CAGE-AT-0016</strain>
    </source>
</reference>
<keyword evidence="2" id="KW-1133">Transmembrane helix</keyword>
<evidence type="ECO:0000256" key="1">
    <source>
        <dbReference type="SAM" id="MobiDB-lite"/>
    </source>
</evidence>
<accession>A0A8K0TT55</accession>
<feature type="transmembrane region" description="Helical" evidence="2">
    <location>
        <begin position="114"/>
        <end position="135"/>
    </location>
</feature>
<dbReference type="OrthoDB" id="3436860at2759"/>
<keyword evidence="4" id="KW-1185">Reference proteome</keyword>
<feature type="transmembrane region" description="Helical" evidence="2">
    <location>
        <begin position="12"/>
        <end position="33"/>
    </location>
</feature>
<dbReference type="Proteomes" id="UP000813385">
    <property type="component" value="Unassembled WGS sequence"/>
</dbReference>
<comment type="caution">
    <text evidence="3">The sequence shown here is derived from an EMBL/GenBank/DDBJ whole genome shotgun (WGS) entry which is preliminary data.</text>
</comment>
<keyword evidence="2" id="KW-0472">Membrane</keyword>
<evidence type="ECO:0000313" key="4">
    <source>
        <dbReference type="Proteomes" id="UP000813385"/>
    </source>
</evidence>
<gene>
    <name evidence="3" type="ORF">B0T11DRAFT_278391</name>
</gene>
<feature type="transmembrane region" description="Helical" evidence="2">
    <location>
        <begin position="76"/>
        <end position="94"/>
    </location>
</feature>
<feature type="region of interest" description="Disordered" evidence="1">
    <location>
        <begin position="162"/>
        <end position="202"/>
    </location>
</feature>